<protein>
    <submittedName>
        <fullName evidence="2">Uncharacterized protein</fullName>
    </submittedName>
</protein>
<feature type="region of interest" description="Disordered" evidence="1">
    <location>
        <begin position="105"/>
        <end position="128"/>
    </location>
</feature>
<dbReference type="InterPro" id="IPR012870">
    <property type="entry name" value="DUF1666"/>
</dbReference>
<dbReference type="Pfam" id="PF07891">
    <property type="entry name" value="DUF1666"/>
    <property type="match status" value="1"/>
</dbReference>
<evidence type="ECO:0000313" key="2">
    <source>
        <dbReference type="EMBL" id="KAJ8441341.1"/>
    </source>
</evidence>
<dbReference type="OrthoDB" id="772197at2759"/>
<feature type="compositionally biased region" description="Low complexity" evidence="1">
    <location>
        <begin position="116"/>
        <end position="128"/>
    </location>
</feature>
<keyword evidence="3" id="KW-1185">Reference proteome</keyword>
<dbReference type="Proteomes" id="UP001153076">
    <property type="component" value="Unassembled WGS sequence"/>
</dbReference>
<gene>
    <name evidence="2" type="ORF">Cgig2_024853</name>
</gene>
<proteinExistence type="predicted"/>
<organism evidence="2 3">
    <name type="scientific">Carnegiea gigantea</name>
    <dbReference type="NCBI Taxonomy" id="171969"/>
    <lineage>
        <taxon>Eukaryota</taxon>
        <taxon>Viridiplantae</taxon>
        <taxon>Streptophyta</taxon>
        <taxon>Embryophyta</taxon>
        <taxon>Tracheophyta</taxon>
        <taxon>Spermatophyta</taxon>
        <taxon>Magnoliopsida</taxon>
        <taxon>eudicotyledons</taxon>
        <taxon>Gunneridae</taxon>
        <taxon>Pentapetalae</taxon>
        <taxon>Caryophyllales</taxon>
        <taxon>Cactineae</taxon>
        <taxon>Cactaceae</taxon>
        <taxon>Cactoideae</taxon>
        <taxon>Echinocereeae</taxon>
        <taxon>Carnegiea</taxon>
    </lineage>
</organism>
<dbReference type="PANTHER" id="PTHR46741">
    <property type="entry name" value="OS09G0413600 PROTEIN"/>
    <property type="match status" value="1"/>
</dbReference>
<comment type="caution">
    <text evidence="2">The sequence shown here is derived from an EMBL/GenBank/DDBJ whole genome shotgun (WGS) entry which is preliminary data.</text>
</comment>
<name>A0A9Q1KC23_9CARY</name>
<evidence type="ECO:0000256" key="1">
    <source>
        <dbReference type="SAM" id="MobiDB-lite"/>
    </source>
</evidence>
<dbReference type="AlphaFoldDB" id="A0A9Q1KC23"/>
<feature type="compositionally biased region" description="Basic and acidic residues" evidence="1">
    <location>
        <begin position="299"/>
        <end position="320"/>
    </location>
</feature>
<evidence type="ECO:0000313" key="3">
    <source>
        <dbReference type="Proteomes" id="UP001153076"/>
    </source>
</evidence>
<dbReference type="PANTHER" id="PTHR46741:SF4">
    <property type="entry name" value="FINGER FYVE DOMAIN PROTEIN, PUTATIVE (DUF1666)-RELATED"/>
    <property type="match status" value="1"/>
</dbReference>
<dbReference type="EMBL" id="JAKOGI010000169">
    <property type="protein sequence ID" value="KAJ8441341.1"/>
    <property type="molecule type" value="Genomic_DNA"/>
</dbReference>
<feature type="region of interest" description="Disordered" evidence="1">
    <location>
        <begin position="295"/>
        <end position="320"/>
    </location>
</feature>
<feature type="region of interest" description="Disordered" evidence="1">
    <location>
        <begin position="244"/>
        <end position="266"/>
    </location>
</feature>
<accession>A0A9Q1KC23</accession>
<reference evidence="2" key="1">
    <citation type="submission" date="2022-04" db="EMBL/GenBank/DDBJ databases">
        <title>Carnegiea gigantea Genome sequencing and assembly v2.</title>
        <authorList>
            <person name="Copetti D."/>
            <person name="Sanderson M.J."/>
            <person name="Burquez A."/>
            <person name="Wojciechowski M.F."/>
        </authorList>
    </citation>
    <scope>NUCLEOTIDE SEQUENCE</scope>
    <source>
        <strain evidence="2">SGP5-SGP5p</strain>
        <tissue evidence="2">Aerial part</tissue>
    </source>
</reference>
<sequence length="724" mass="83172">MFHVRDCSSSGEASGEVVADFSDACEKREESTCENANEEMGPDEIGRIEISKMETEVGSVSNACTSKYEFCSGNSLCAFIEEPETMSFTVREMFVIAHVESPNRQDFVDDDSNDASPSHDPVVDSSSSEHTYCAGLNAEEEVVKQGKAESSVFFEEQGGLVGVEHEFLQKSEIVYLEDKTLSEHEFSDEVQLSRNSSDDFWASIHKYDDFSIRDDEFDYDSDEIFRDISFNEVLDPKTLMGISDKREDCNENSPQSLDDIPFDQDNSHLGDVNFENEDEAAVSHDTEMEPQSLTSVAHNGEHIPSDKFRDSDEDFDHKNSSLEDLKGVDASKRCDGEVDQTGEDVLLEQKELIRQMKREMRRLKISGLPTILEESESHRVEDDLRPLKIDERIGHKDRMDEIQTLYRMYLDKMRKLDILSQQTMYAIGLLQLKTQDELASNKKVSVPVIKSLLAQNFWSNKLRRHEGDPVQKLIRDFQRDLELVYVGQLCLSWETLKWQHQKAQQLHAHDPDGFRQHNQVAGEFQKFQVLLQRFTEDEPFHHGPRVQHYVKSRCALPNLLQVPLIKDDPRTEWRGKGEDGISIGMLKEVIGASMRAFWEFLRADKDEVHAMSLMGIHGHHVELQDPLDAELLVEIRFNLQKKEKRLKDLIKSGNCIVKKLQKNRGSQLSHEMFLAQVELRLVSRVLNMARLTTDQLLWCHKKISKINIVGRKIYLESSFLLFPC</sequence>